<dbReference type="PIRSF" id="PIRSF000126">
    <property type="entry name" value="11-beta-HSD1"/>
    <property type="match status" value="1"/>
</dbReference>
<dbReference type="EC" id="1.-.-.-" evidence="5"/>
<dbReference type="EMBL" id="CP036274">
    <property type="protein sequence ID" value="QDU30943.1"/>
    <property type="molecule type" value="Genomic_DNA"/>
</dbReference>
<evidence type="ECO:0000256" key="2">
    <source>
        <dbReference type="ARBA" id="ARBA00023002"/>
    </source>
</evidence>
<dbReference type="PRINTS" id="PR00081">
    <property type="entry name" value="GDHRDH"/>
</dbReference>
<dbReference type="SUPFAM" id="SSF51735">
    <property type="entry name" value="NAD(P)-binding Rossmann-fold domains"/>
    <property type="match status" value="1"/>
</dbReference>
<dbReference type="AlphaFoldDB" id="A0A517YL50"/>
<dbReference type="PROSITE" id="PS00061">
    <property type="entry name" value="ADH_SHORT"/>
    <property type="match status" value="1"/>
</dbReference>
<dbReference type="GO" id="GO:0016020">
    <property type="term" value="C:membrane"/>
    <property type="evidence" value="ECO:0007669"/>
    <property type="project" value="TreeGrafter"/>
</dbReference>
<dbReference type="KEGG" id="aagg:ETAA8_60960"/>
<feature type="domain" description="Ketoreductase" evidence="4">
    <location>
        <begin position="9"/>
        <end position="185"/>
    </location>
</feature>
<reference evidence="5 6" key="1">
    <citation type="submission" date="2019-02" db="EMBL/GenBank/DDBJ databases">
        <title>Deep-cultivation of Planctomycetes and their phenomic and genomic characterization uncovers novel biology.</title>
        <authorList>
            <person name="Wiegand S."/>
            <person name="Jogler M."/>
            <person name="Boedeker C."/>
            <person name="Pinto D."/>
            <person name="Vollmers J."/>
            <person name="Rivas-Marin E."/>
            <person name="Kohn T."/>
            <person name="Peeters S.H."/>
            <person name="Heuer A."/>
            <person name="Rast P."/>
            <person name="Oberbeckmann S."/>
            <person name="Bunk B."/>
            <person name="Jeske O."/>
            <person name="Meyerdierks A."/>
            <person name="Storesund J.E."/>
            <person name="Kallscheuer N."/>
            <person name="Luecker S."/>
            <person name="Lage O.M."/>
            <person name="Pohl T."/>
            <person name="Merkel B.J."/>
            <person name="Hornburger P."/>
            <person name="Mueller R.-W."/>
            <person name="Bruemmer F."/>
            <person name="Labrenz M."/>
            <person name="Spormann A.M."/>
            <person name="Op den Camp H."/>
            <person name="Overmann J."/>
            <person name="Amann R."/>
            <person name="Jetten M.S.M."/>
            <person name="Mascher T."/>
            <person name="Medema M.H."/>
            <person name="Devos D.P."/>
            <person name="Kaster A.-K."/>
            <person name="Ovreas L."/>
            <person name="Rohde M."/>
            <person name="Galperin M.Y."/>
            <person name="Jogler C."/>
        </authorList>
    </citation>
    <scope>NUCLEOTIDE SEQUENCE [LARGE SCALE GENOMIC DNA]</scope>
    <source>
        <strain evidence="5 6">ETA_A8</strain>
    </source>
</reference>
<dbReference type="PRINTS" id="PR00080">
    <property type="entry name" value="SDRFAMILY"/>
</dbReference>
<dbReference type="Gene3D" id="3.40.50.720">
    <property type="entry name" value="NAD(P)-binding Rossmann-like Domain"/>
    <property type="match status" value="1"/>
</dbReference>
<dbReference type="InterPro" id="IPR020904">
    <property type="entry name" value="Sc_DH/Rdtase_CS"/>
</dbReference>
<dbReference type="InterPro" id="IPR036291">
    <property type="entry name" value="NAD(P)-bd_dom_sf"/>
</dbReference>
<dbReference type="PANTHER" id="PTHR44196:SF1">
    <property type="entry name" value="DEHYDROGENASE_REDUCTASE SDR FAMILY MEMBER 7B"/>
    <property type="match status" value="1"/>
</dbReference>
<evidence type="ECO:0000259" key="4">
    <source>
        <dbReference type="SMART" id="SM00822"/>
    </source>
</evidence>
<dbReference type="OrthoDB" id="9808814at2"/>
<evidence type="ECO:0000313" key="5">
    <source>
        <dbReference type="EMBL" id="QDU30943.1"/>
    </source>
</evidence>
<keyword evidence="2 5" id="KW-0560">Oxidoreductase</keyword>
<dbReference type="Proteomes" id="UP000315017">
    <property type="component" value="Chromosome"/>
</dbReference>
<evidence type="ECO:0000256" key="3">
    <source>
        <dbReference type="RuleBase" id="RU000363"/>
    </source>
</evidence>
<dbReference type="SMART" id="SM00822">
    <property type="entry name" value="PKS_KR"/>
    <property type="match status" value="1"/>
</dbReference>
<organism evidence="5 6">
    <name type="scientific">Anatilimnocola aggregata</name>
    <dbReference type="NCBI Taxonomy" id="2528021"/>
    <lineage>
        <taxon>Bacteria</taxon>
        <taxon>Pseudomonadati</taxon>
        <taxon>Planctomycetota</taxon>
        <taxon>Planctomycetia</taxon>
        <taxon>Pirellulales</taxon>
        <taxon>Pirellulaceae</taxon>
        <taxon>Anatilimnocola</taxon>
    </lineage>
</organism>
<accession>A0A517YL50</accession>
<dbReference type="InterPro" id="IPR057326">
    <property type="entry name" value="KR_dom"/>
</dbReference>
<dbReference type="RefSeq" id="WP_145097275.1">
    <property type="nucleotide sequence ID" value="NZ_CP036274.1"/>
</dbReference>
<dbReference type="InterPro" id="IPR002347">
    <property type="entry name" value="SDR_fam"/>
</dbReference>
<dbReference type="PANTHER" id="PTHR44196">
    <property type="entry name" value="DEHYDROGENASE/REDUCTASE SDR FAMILY MEMBER 7B"/>
    <property type="match status" value="1"/>
</dbReference>
<dbReference type="Pfam" id="PF00106">
    <property type="entry name" value="adh_short"/>
    <property type="match status" value="1"/>
</dbReference>
<sequence length="259" mass="28308">MARRKLTGLHILLTGASSGIGRELAIQLIEQGADIIAVARRADRLQQLADTIQRPEQFTYLVADVTNPADRQRAIAECQQRWGGLDVLINNAGSGAIGPFSTADEARLRRVMEVNFFAPVELTRLALPLLRRGTQPIIVNVSSVLAHRGVPQKTEYCASKFALHGFSDALRAELAKDKIDVLLVSPSTTATEFFDKVEGDLQKPHGRFGARSAAYVASAAIRALRAGRHEVILSTGGRLLVWLDRLCPPLADRLVAWWG</sequence>
<evidence type="ECO:0000256" key="1">
    <source>
        <dbReference type="ARBA" id="ARBA00006484"/>
    </source>
</evidence>
<name>A0A517YL50_9BACT</name>
<dbReference type="GO" id="GO:0016491">
    <property type="term" value="F:oxidoreductase activity"/>
    <property type="evidence" value="ECO:0007669"/>
    <property type="project" value="UniProtKB-KW"/>
</dbReference>
<protein>
    <submittedName>
        <fullName evidence="5">Putative oxidoreductase</fullName>
        <ecNumber evidence="5">1.-.-.-</ecNumber>
    </submittedName>
</protein>
<comment type="similarity">
    <text evidence="1 3">Belongs to the short-chain dehydrogenases/reductases (SDR) family.</text>
</comment>
<proteinExistence type="inferred from homology"/>
<evidence type="ECO:0000313" key="6">
    <source>
        <dbReference type="Proteomes" id="UP000315017"/>
    </source>
</evidence>
<gene>
    <name evidence="5" type="ORF">ETAA8_60960</name>
</gene>
<keyword evidence="6" id="KW-1185">Reference proteome</keyword>